<sequence length="179" mass="20738">MKILSKEQDKILLELLIADRPFTEIRKELGLGAKYDIKSYCEYQGGKLYKAYKLHVNNYKKENEKELVPQNSILNLSQEEFYKALMVISSKASENQQIQIENKSNTKSITDEDIMEIVELPKSLPLELVGENYKVKQTSIKVIDGVYEQFNEFCKGNHYSKTELISLALLEFIKKYGVK</sequence>
<protein>
    <submittedName>
        <fullName evidence="1">Uncharacterized protein</fullName>
    </submittedName>
</protein>
<name>A0A1T4QYA5_9FUSO</name>
<dbReference type="EMBL" id="FUWX01000035">
    <property type="protein sequence ID" value="SKA08710.1"/>
    <property type="molecule type" value="Genomic_DNA"/>
</dbReference>
<dbReference type="AlphaFoldDB" id="A0A1T4QYA5"/>
<dbReference type="OrthoDB" id="9845316at2"/>
<accession>A0A1T4QYA5</accession>
<organism evidence="1 2">
    <name type="scientific">Cetobacterium ceti</name>
    <dbReference type="NCBI Taxonomy" id="180163"/>
    <lineage>
        <taxon>Bacteria</taxon>
        <taxon>Fusobacteriati</taxon>
        <taxon>Fusobacteriota</taxon>
        <taxon>Fusobacteriia</taxon>
        <taxon>Fusobacteriales</taxon>
        <taxon>Fusobacteriaceae</taxon>
        <taxon>Cetobacterium</taxon>
    </lineage>
</organism>
<dbReference type="Proteomes" id="UP000191153">
    <property type="component" value="Unassembled WGS sequence"/>
</dbReference>
<dbReference type="RefSeq" id="WP_078694918.1">
    <property type="nucleotide sequence ID" value="NZ_FUWX01000035.1"/>
</dbReference>
<evidence type="ECO:0000313" key="1">
    <source>
        <dbReference type="EMBL" id="SKA08710.1"/>
    </source>
</evidence>
<evidence type="ECO:0000313" key="2">
    <source>
        <dbReference type="Proteomes" id="UP000191153"/>
    </source>
</evidence>
<gene>
    <name evidence="1" type="ORF">SAMN02745174_02505</name>
</gene>
<reference evidence="1 2" key="1">
    <citation type="submission" date="2017-02" db="EMBL/GenBank/DDBJ databases">
        <authorList>
            <person name="Peterson S.W."/>
        </authorList>
    </citation>
    <scope>NUCLEOTIDE SEQUENCE [LARGE SCALE GENOMIC DNA]</scope>
    <source>
        <strain evidence="1 2">ATCC 700028</strain>
    </source>
</reference>
<keyword evidence="2" id="KW-1185">Reference proteome</keyword>
<dbReference type="STRING" id="180163.SAMN02745174_02505"/>
<proteinExistence type="predicted"/>